<dbReference type="RefSeq" id="WP_121987539.1">
    <property type="nucleotide sequence ID" value="NZ_OUNR01000001.1"/>
</dbReference>
<keyword evidence="3" id="KW-1185">Reference proteome</keyword>
<sequence>MGTANKEYHAQLRQLAELMLAVSGESVTMMKRNAPEQALKLKRQDEWGIYLEFLKVMFNLTDRLTALHIPIKDQLEFMNGLEDAVTTQLKTVLEPAFGNNADQMEIVLTVGNAVAESRDLYEKYKFLITEDSKPKNELFQVFAERVAQALGASQNGQVIAAATLCASAIIPAVSAVLQGQAPPTAAPSTPTQQPAKATGNGEQAKKGPTGQDIKLVSLMSNVSGEEVETRWGLHPRFRGDLTPAELQQLTKHLNRVAKILGERYAAVAFSEEWNSWHKTGHA</sequence>
<dbReference type="EMBL" id="OUNR01000001">
    <property type="protein sequence ID" value="SPP62918.1"/>
    <property type="molecule type" value="Genomic_DNA"/>
</dbReference>
<evidence type="ECO:0000313" key="2">
    <source>
        <dbReference type="EMBL" id="SPP62918.1"/>
    </source>
</evidence>
<feature type="compositionally biased region" description="Low complexity" evidence="1">
    <location>
        <begin position="180"/>
        <end position="198"/>
    </location>
</feature>
<accession>A0A330KZK0</accession>
<protein>
    <submittedName>
        <fullName evidence="2">Uncharacterized protein</fullName>
    </submittedName>
</protein>
<dbReference type="InParanoid" id="A0A330KZK0"/>
<gene>
    <name evidence="2" type="ORF">NITLEN_10004</name>
</gene>
<name>A0A330KZK0_9BACT</name>
<dbReference type="OrthoDB" id="9780047at2"/>
<feature type="region of interest" description="Disordered" evidence="1">
    <location>
        <begin position="180"/>
        <end position="210"/>
    </location>
</feature>
<reference evidence="3" key="1">
    <citation type="submission" date="2018-04" db="EMBL/GenBank/DDBJ databases">
        <authorList>
            <person name="Lucker S."/>
            <person name="Sakoula D."/>
        </authorList>
    </citation>
    <scope>NUCLEOTIDE SEQUENCE [LARGE SCALE GENOMIC DNA]</scope>
</reference>
<evidence type="ECO:0000313" key="3">
    <source>
        <dbReference type="Proteomes" id="UP000248168"/>
    </source>
</evidence>
<evidence type="ECO:0000256" key="1">
    <source>
        <dbReference type="SAM" id="MobiDB-lite"/>
    </source>
</evidence>
<dbReference type="Proteomes" id="UP000248168">
    <property type="component" value="Unassembled WGS sequence"/>
</dbReference>
<dbReference type="AlphaFoldDB" id="A0A330KZK0"/>
<organism evidence="2 3">
    <name type="scientific">Nitrospira lenta</name>
    <dbReference type="NCBI Taxonomy" id="1436998"/>
    <lineage>
        <taxon>Bacteria</taxon>
        <taxon>Pseudomonadati</taxon>
        <taxon>Nitrospirota</taxon>
        <taxon>Nitrospiria</taxon>
        <taxon>Nitrospirales</taxon>
        <taxon>Nitrospiraceae</taxon>
        <taxon>Nitrospira</taxon>
    </lineage>
</organism>
<proteinExistence type="predicted"/>